<dbReference type="GO" id="GO:0160198">
    <property type="term" value="F:polyprenal reductase activity"/>
    <property type="evidence" value="ECO:0007669"/>
    <property type="project" value="UniProtKB-EC"/>
</dbReference>
<keyword evidence="7 17" id="KW-0560">Oxidoreductase</keyword>
<dbReference type="GO" id="GO:0016095">
    <property type="term" value="P:polyprenol catabolic process"/>
    <property type="evidence" value="ECO:0007669"/>
    <property type="project" value="UniProtKB-UniRule"/>
</dbReference>
<comment type="subcellular location">
    <subcellularLocation>
        <location evidence="1">Endoplasmic reticulum membrane</location>
        <topology evidence="1">Multi-pass membrane protein</topology>
    </subcellularLocation>
</comment>
<keyword evidence="5 17" id="KW-0521">NADP</keyword>
<dbReference type="PROSITE" id="PS50244">
    <property type="entry name" value="S5A_REDUCTASE"/>
    <property type="match status" value="1"/>
</dbReference>
<keyword evidence="8" id="KW-0443">Lipid metabolism</keyword>
<evidence type="ECO:0000256" key="15">
    <source>
        <dbReference type="ARBA" id="ARBA00049397"/>
    </source>
</evidence>
<keyword evidence="4 17" id="KW-0256">Endoplasmic reticulum</keyword>
<evidence type="ECO:0000256" key="6">
    <source>
        <dbReference type="ARBA" id="ARBA00022989"/>
    </source>
</evidence>
<keyword evidence="20" id="KW-1185">Reference proteome</keyword>
<evidence type="ECO:0000256" key="2">
    <source>
        <dbReference type="ARBA" id="ARBA00004922"/>
    </source>
</evidence>
<comment type="function">
    <text evidence="10">Plays a key role in early steps of protein N-linked glycosylation by being involved in the conversion of polyprenol into dolichol. Acts as a polyprenal reductase that mediates the reduction of polyprenal into dolichal in a NADP-dependent mechanism. Dolichols are required for the synthesis of dolichol-linked monosaccharides and the oligosaccharide precursor used for N-glycosylation. Also able to convert testosterone (T) into 5-alpha-dihydrotestosterone (DHT).</text>
</comment>
<dbReference type="GO" id="GO:0102389">
    <property type="term" value="F:polyprenol reductase activity"/>
    <property type="evidence" value="ECO:0007669"/>
    <property type="project" value="UniProtKB-UniRule"/>
</dbReference>
<feature type="transmembrane region" description="Helical" evidence="17">
    <location>
        <begin position="153"/>
        <end position="174"/>
    </location>
</feature>
<evidence type="ECO:0000256" key="4">
    <source>
        <dbReference type="ARBA" id="ARBA00022824"/>
    </source>
</evidence>
<comment type="caution">
    <text evidence="19">The sequence shown here is derived from an EMBL/GenBank/DDBJ whole genome shotgun (WGS) entry which is preliminary data.</text>
</comment>
<comment type="catalytic activity">
    <reaction evidence="14">
        <text>a 3-oxo-5alpha-steroid + NADP(+) = a 3-oxo-Delta(4)-steroid + NADPH + H(+)</text>
        <dbReference type="Rhea" id="RHEA:54384"/>
        <dbReference type="ChEBI" id="CHEBI:13601"/>
        <dbReference type="ChEBI" id="CHEBI:15378"/>
        <dbReference type="ChEBI" id="CHEBI:47909"/>
        <dbReference type="ChEBI" id="CHEBI:57783"/>
        <dbReference type="ChEBI" id="CHEBI:58349"/>
        <dbReference type="EC" id="1.3.1.22"/>
    </reaction>
    <physiologicalReaction direction="right-to-left" evidence="14">
        <dbReference type="Rhea" id="RHEA:54386"/>
    </physiologicalReaction>
</comment>
<dbReference type="Pfam" id="PF02544">
    <property type="entry name" value="Steroid_dh"/>
    <property type="match status" value="1"/>
</dbReference>
<dbReference type="FunFam" id="1.20.120.1630:FF:000021">
    <property type="entry name" value="Polyprenol reductase 1"/>
    <property type="match status" value="1"/>
</dbReference>
<organism evidence="19 20">
    <name type="scientific">Amblyomma americanum</name>
    <name type="common">Lone star tick</name>
    <dbReference type="NCBI Taxonomy" id="6943"/>
    <lineage>
        <taxon>Eukaryota</taxon>
        <taxon>Metazoa</taxon>
        <taxon>Ecdysozoa</taxon>
        <taxon>Arthropoda</taxon>
        <taxon>Chelicerata</taxon>
        <taxon>Arachnida</taxon>
        <taxon>Acari</taxon>
        <taxon>Parasitiformes</taxon>
        <taxon>Ixodida</taxon>
        <taxon>Ixodoidea</taxon>
        <taxon>Ixodidae</taxon>
        <taxon>Amblyomminae</taxon>
        <taxon>Amblyomma</taxon>
    </lineage>
</organism>
<evidence type="ECO:0000313" key="20">
    <source>
        <dbReference type="Proteomes" id="UP001321473"/>
    </source>
</evidence>
<feature type="transmembrane region" description="Helical" evidence="17">
    <location>
        <begin position="73"/>
        <end position="93"/>
    </location>
</feature>
<dbReference type="InterPro" id="IPR039698">
    <property type="entry name" value="Dfg10/SRD5A3"/>
</dbReference>
<comment type="similarity">
    <text evidence="11 17">Belongs to the steroid 5-alpha reductase family. Polyprenal reductase subfamily.</text>
</comment>
<evidence type="ECO:0000259" key="18">
    <source>
        <dbReference type="Pfam" id="PF02544"/>
    </source>
</evidence>
<evidence type="ECO:0000256" key="9">
    <source>
        <dbReference type="ARBA" id="ARBA00023136"/>
    </source>
</evidence>
<evidence type="ECO:0000313" key="19">
    <source>
        <dbReference type="EMBL" id="KAK8769593.1"/>
    </source>
</evidence>
<name>A0AAQ4E4G7_AMBAM</name>
<keyword evidence="9 17" id="KW-0472">Membrane</keyword>
<comment type="catalytic activity">
    <reaction evidence="16 17">
        <text>a di-trans,poly-cis-dolichal + NADP(+) = a di-trans,poly-cis-polyprenal + NADPH + H(+)</text>
        <dbReference type="Rhea" id="RHEA:80727"/>
        <dbReference type="Rhea" id="RHEA-COMP:19536"/>
        <dbReference type="Rhea" id="RHEA-COMP:19537"/>
        <dbReference type="ChEBI" id="CHEBI:15378"/>
        <dbReference type="ChEBI" id="CHEBI:57783"/>
        <dbReference type="ChEBI" id="CHEBI:58349"/>
        <dbReference type="ChEBI" id="CHEBI:231623"/>
        <dbReference type="ChEBI" id="CHEBI:231637"/>
        <dbReference type="EC" id="1.3.1.94"/>
    </reaction>
    <physiologicalReaction direction="right-to-left" evidence="16 17">
        <dbReference type="Rhea" id="RHEA:80729"/>
    </physiologicalReaction>
</comment>
<dbReference type="EC" id="1.3.1.94" evidence="17"/>
<evidence type="ECO:0000256" key="13">
    <source>
        <dbReference type="ARBA" id="ARBA00048095"/>
    </source>
</evidence>
<dbReference type="Proteomes" id="UP001321473">
    <property type="component" value="Unassembled WGS sequence"/>
</dbReference>
<dbReference type="PANTHER" id="PTHR14624:SF0">
    <property type="entry name" value="POLYPRENOL REDUCTASE"/>
    <property type="match status" value="1"/>
</dbReference>
<proteinExistence type="inferred from homology"/>
<evidence type="ECO:0000256" key="12">
    <source>
        <dbReference type="ARBA" id="ARBA00047186"/>
    </source>
</evidence>
<dbReference type="InterPro" id="IPR001104">
    <property type="entry name" value="3-oxo-5_a-steroid_4-DH_C"/>
</dbReference>
<feature type="transmembrane region" description="Helical" evidence="17">
    <location>
        <begin position="186"/>
        <end position="206"/>
    </location>
</feature>
<evidence type="ECO:0000256" key="1">
    <source>
        <dbReference type="ARBA" id="ARBA00004477"/>
    </source>
</evidence>
<comment type="pathway">
    <text evidence="2 17">Protein modification; protein glycosylation.</text>
</comment>
<keyword evidence="6 17" id="KW-1133">Transmembrane helix</keyword>
<feature type="transmembrane region" description="Helical" evidence="17">
    <location>
        <begin position="238"/>
        <end position="262"/>
    </location>
</feature>
<dbReference type="GO" id="GO:0047751">
    <property type="term" value="F:3-oxo-5-alpha-steroid 4-dehydrogenase (NADP+) activity"/>
    <property type="evidence" value="ECO:0007669"/>
    <property type="project" value="UniProtKB-EC"/>
</dbReference>
<evidence type="ECO:0000256" key="7">
    <source>
        <dbReference type="ARBA" id="ARBA00023002"/>
    </source>
</evidence>
<evidence type="ECO:0000256" key="17">
    <source>
        <dbReference type="RuleBase" id="RU367081"/>
    </source>
</evidence>
<accession>A0AAQ4E4G7</accession>
<comment type="catalytic activity">
    <reaction evidence="13">
        <text>androst-4-ene-3,17-dione + NADPH + H(+) = 5alpha-androstan-3,17-dione + NADP(+)</text>
        <dbReference type="Rhea" id="RHEA:50816"/>
        <dbReference type="ChEBI" id="CHEBI:15378"/>
        <dbReference type="ChEBI" id="CHEBI:15994"/>
        <dbReference type="ChEBI" id="CHEBI:16422"/>
        <dbReference type="ChEBI" id="CHEBI:57783"/>
        <dbReference type="ChEBI" id="CHEBI:58349"/>
    </reaction>
    <physiologicalReaction direction="right-to-left" evidence="13">
        <dbReference type="Rhea" id="RHEA:50818"/>
    </physiologicalReaction>
</comment>
<evidence type="ECO:0000256" key="11">
    <source>
        <dbReference type="ARBA" id="ARBA00046320"/>
    </source>
</evidence>
<gene>
    <name evidence="19" type="ORF">V5799_013941</name>
</gene>
<evidence type="ECO:0000256" key="16">
    <source>
        <dbReference type="ARBA" id="ARBA00049427"/>
    </source>
</evidence>
<dbReference type="PANTHER" id="PTHR14624">
    <property type="entry name" value="DFG10 PROTEIN"/>
    <property type="match status" value="1"/>
</dbReference>
<evidence type="ECO:0000256" key="14">
    <source>
        <dbReference type="ARBA" id="ARBA00048765"/>
    </source>
</evidence>
<keyword evidence="3 17" id="KW-0812">Transmembrane</keyword>
<feature type="domain" description="3-oxo-5-alpha-steroid 4-dehydrogenase C-terminal" evidence="18">
    <location>
        <begin position="192"/>
        <end position="309"/>
    </location>
</feature>
<evidence type="ECO:0000256" key="10">
    <source>
        <dbReference type="ARBA" id="ARBA00045898"/>
    </source>
</evidence>
<dbReference type="GO" id="GO:0006488">
    <property type="term" value="P:dolichol-linked oligosaccharide biosynthetic process"/>
    <property type="evidence" value="ECO:0007669"/>
    <property type="project" value="UniProtKB-UniRule"/>
</dbReference>
<evidence type="ECO:0000256" key="3">
    <source>
        <dbReference type="ARBA" id="ARBA00022692"/>
    </source>
</evidence>
<reference evidence="19 20" key="1">
    <citation type="journal article" date="2023" name="Arcadia Sci">
        <title>De novo assembly of a long-read Amblyomma americanum tick genome.</title>
        <authorList>
            <person name="Chou S."/>
            <person name="Poskanzer K.E."/>
            <person name="Rollins M."/>
            <person name="Thuy-Boun P.S."/>
        </authorList>
    </citation>
    <scope>NUCLEOTIDE SEQUENCE [LARGE SCALE GENOMIC DNA]</scope>
    <source>
        <strain evidence="19">F_SG_1</strain>
        <tissue evidence="19">Salivary glands</tissue>
    </source>
</reference>
<feature type="transmembrane region" description="Helical" evidence="17">
    <location>
        <begin position="14"/>
        <end position="32"/>
    </location>
</feature>
<evidence type="ECO:0000256" key="5">
    <source>
        <dbReference type="ARBA" id="ARBA00022857"/>
    </source>
</evidence>
<dbReference type="AlphaFoldDB" id="A0AAQ4E4G7"/>
<dbReference type="GO" id="GO:0005789">
    <property type="term" value="C:endoplasmic reticulum membrane"/>
    <property type="evidence" value="ECO:0007669"/>
    <property type="project" value="UniProtKB-SubCell"/>
</dbReference>
<evidence type="ECO:0000256" key="8">
    <source>
        <dbReference type="ARBA" id="ARBA00023098"/>
    </source>
</evidence>
<comment type="catalytic activity">
    <reaction evidence="15">
        <text>17beta-hydroxy-5alpha-androstan-3-one + NADP(+) = testosterone + NADPH + H(+)</text>
        <dbReference type="Rhea" id="RHEA:50820"/>
        <dbReference type="ChEBI" id="CHEBI:15378"/>
        <dbReference type="ChEBI" id="CHEBI:16330"/>
        <dbReference type="ChEBI" id="CHEBI:17347"/>
        <dbReference type="ChEBI" id="CHEBI:57783"/>
        <dbReference type="ChEBI" id="CHEBI:58349"/>
        <dbReference type="EC" id="1.3.1.22"/>
    </reaction>
    <physiologicalReaction direction="right-to-left" evidence="15">
        <dbReference type="Rhea" id="RHEA:50822"/>
    </physiologicalReaction>
</comment>
<dbReference type="EMBL" id="JARKHS020022419">
    <property type="protein sequence ID" value="KAK8769593.1"/>
    <property type="molecule type" value="Genomic_DNA"/>
</dbReference>
<sequence>MVFTLLDVVNPLDVFWTLVTLAMVLASCCYFVKKDAAPGLLTAAMLYGKVAETNKKTRLLKDISIPKRWFKHFYQFGVVIFTFCTLCMMRSYIFGLPLPSMVSKVVSFFEPQQSTAASATSILLVQVLETCQVYRRCYECTFVSVYSNVRMHIWHYLMGYFFYFGVQLTILANAPGLSGFTVPKFSVLDISAHHIIGIAVFLWAFYVQFDSHLRMASLRKDPKGSVVTLNHKIPHGGMFTYVSCPHYMAELVIYCALSLVLGKPNTTWWLMMAWNWSNQVAIAFLSHNWYRENFSSYPKTRKAIIPFVL</sequence>
<protein>
    <recommendedName>
        <fullName evidence="12 17">Polyprenal reductase</fullName>
        <ecNumber evidence="17">1.3.1.94</ecNumber>
    </recommendedName>
</protein>